<dbReference type="SUPFAM" id="SSF52425">
    <property type="entry name" value="Cryptochrome/photolyase, N-terminal domain"/>
    <property type="match status" value="1"/>
</dbReference>
<dbReference type="RefSeq" id="WP_135481291.1">
    <property type="nucleotide sequence ID" value="NZ_SRMF01000001.1"/>
</dbReference>
<feature type="site" description="Electron transfer via tryptophanyl radical" evidence="7">
    <location>
        <position position="357"/>
    </location>
</feature>
<comment type="caution">
    <text evidence="10">The sequence shown here is derived from an EMBL/GenBank/DDBJ whole genome shotgun (WGS) entry which is preliminary data.</text>
</comment>
<dbReference type="GO" id="GO:0003677">
    <property type="term" value="F:DNA binding"/>
    <property type="evidence" value="ECO:0007669"/>
    <property type="project" value="TreeGrafter"/>
</dbReference>
<keyword evidence="11" id="KW-1185">Reference proteome</keyword>
<feature type="binding site" evidence="6">
    <location>
        <begin position="249"/>
        <end position="256"/>
    </location>
    <ligand>
        <name>FAD</name>
        <dbReference type="ChEBI" id="CHEBI:57692"/>
    </ligand>
</feature>
<dbReference type="InterPro" id="IPR014729">
    <property type="entry name" value="Rossmann-like_a/b/a_fold"/>
</dbReference>
<dbReference type="EC" id="4.1.99.3" evidence="10"/>
<dbReference type="PRINTS" id="PR00147">
    <property type="entry name" value="DNAPHOTLYASE"/>
</dbReference>
<evidence type="ECO:0000256" key="5">
    <source>
        <dbReference type="ARBA" id="ARBA00022991"/>
    </source>
</evidence>
<gene>
    <name evidence="10" type="ORF">E4656_03745</name>
</gene>
<dbReference type="Gene3D" id="1.25.40.80">
    <property type="match status" value="1"/>
</dbReference>
<keyword evidence="4 6" id="KW-0274">FAD</keyword>
<evidence type="ECO:0000256" key="8">
    <source>
        <dbReference type="RuleBase" id="RU004182"/>
    </source>
</evidence>
<dbReference type="GO" id="GO:0003904">
    <property type="term" value="F:deoxyribodipyrimidine photo-lyase activity"/>
    <property type="evidence" value="ECO:0007669"/>
    <property type="project" value="UniProtKB-EC"/>
</dbReference>
<dbReference type="GO" id="GO:0071949">
    <property type="term" value="F:FAD binding"/>
    <property type="evidence" value="ECO:0007669"/>
    <property type="project" value="TreeGrafter"/>
</dbReference>
<dbReference type="EMBL" id="SRMF01000001">
    <property type="protein sequence ID" value="TGG95541.1"/>
    <property type="molecule type" value="Genomic_DNA"/>
</dbReference>
<dbReference type="PROSITE" id="PS51645">
    <property type="entry name" value="PHR_CRY_ALPHA_BETA"/>
    <property type="match status" value="1"/>
</dbReference>
<keyword evidence="10" id="KW-0456">Lyase</keyword>
<dbReference type="Gene3D" id="1.10.579.10">
    <property type="entry name" value="DNA Cyclobutane Dipyrimidine Photolyase, subunit A, domain 3"/>
    <property type="match status" value="1"/>
</dbReference>
<dbReference type="Proteomes" id="UP000297475">
    <property type="component" value="Unassembled WGS sequence"/>
</dbReference>
<dbReference type="InterPro" id="IPR036134">
    <property type="entry name" value="Crypto/Photolyase_FAD-like_sf"/>
</dbReference>
<dbReference type="SUPFAM" id="SSF48173">
    <property type="entry name" value="Cryptochrome/photolyase FAD-binding domain"/>
    <property type="match status" value="1"/>
</dbReference>
<dbReference type="PANTHER" id="PTHR11455">
    <property type="entry name" value="CRYPTOCHROME"/>
    <property type="match status" value="1"/>
</dbReference>
<feature type="binding site" evidence="6">
    <location>
        <position position="246"/>
    </location>
    <ligand>
        <name>FAD</name>
        <dbReference type="ChEBI" id="CHEBI:57692"/>
    </ligand>
</feature>
<dbReference type="InterPro" id="IPR006050">
    <property type="entry name" value="DNA_photolyase_N"/>
</dbReference>
<dbReference type="PANTHER" id="PTHR11455:SF9">
    <property type="entry name" value="CRYPTOCHROME CIRCADIAN CLOCK 5 ISOFORM X1"/>
    <property type="match status" value="1"/>
</dbReference>
<feature type="binding site" evidence="6">
    <location>
        <begin position="347"/>
        <end position="349"/>
    </location>
    <ligand>
        <name>FAD</name>
        <dbReference type="ChEBI" id="CHEBI:57692"/>
    </ligand>
</feature>
<evidence type="ECO:0000259" key="9">
    <source>
        <dbReference type="PROSITE" id="PS51645"/>
    </source>
</evidence>
<dbReference type="OrthoDB" id="9772484at2"/>
<dbReference type="Pfam" id="PF03441">
    <property type="entry name" value="FAD_binding_7"/>
    <property type="match status" value="1"/>
</dbReference>
<proteinExistence type="inferred from homology"/>
<comment type="similarity">
    <text evidence="2">Belongs to the DNA photolyase class-1 family.</text>
</comment>
<evidence type="ECO:0000256" key="4">
    <source>
        <dbReference type="ARBA" id="ARBA00022827"/>
    </source>
</evidence>
<dbReference type="InterPro" id="IPR002081">
    <property type="entry name" value="Cryptochrome/DNA_photolyase_1"/>
</dbReference>
<dbReference type="GO" id="GO:0006139">
    <property type="term" value="P:nucleobase-containing compound metabolic process"/>
    <property type="evidence" value="ECO:0007669"/>
    <property type="project" value="UniProtKB-ARBA"/>
</dbReference>
<dbReference type="GO" id="GO:0006950">
    <property type="term" value="P:response to stress"/>
    <property type="evidence" value="ECO:0007669"/>
    <property type="project" value="UniProtKB-ARBA"/>
</dbReference>
<evidence type="ECO:0000256" key="3">
    <source>
        <dbReference type="ARBA" id="ARBA00022630"/>
    </source>
</evidence>
<evidence type="ECO:0000313" key="10">
    <source>
        <dbReference type="EMBL" id="TGG95541.1"/>
    </source>
</evidence>
<dbReference type="InterPro" id="IPR036155">
    <property type="entry name" value="Crypto/Photolyase_N_sf"/>
</dbReference>
<dbReference type="PROSITE" id="PS00394">
    <property type="entry name" value="DNA_PHOTOLYASES_1_1"/>
    <property type="match status" value="1"/>
</dbReference>
<dbReference type="GO" id="GO:0009416">
    <property type="term" value="P:response to light stimulus"/>
    <property type="evidence" value="ECO:0007669"/>
    <property type="project" value="TreeGrafter"/>
</dbReference>
<name>A0A4Z0WIR7_9GAMM</name>
<comment type="cofactor">
    <cofactor evidence="6">
        <name>FAD</name>
        <dbReference type="ChEBI" id="CHEBI:57692"/>
    </cofactor>
    <text evidence="6">Binds 1 FAD per subunit.</text>
</comment>
<feature type="binding site" evidence="6">
    <location>
        <position position="203"/>
    </location>
    <ligand>
        <name>FAD</name>
        <dbReference type="ChEBI" id="CHEBI:57692"/>
    </ligand>
</feature>
<sequence length="450" mass="52274">MNLIWMRTSLRVLDNPLWHQAATSGQVPQDIHLILTPVPEQWRQHGYGQRKIRALHQQHDDLAQWARRHGLQLHWLPCETYREAATRVLDLTRDLQADALWADREYGLNERRRDAWLGKRLNADRIDLNLVDDRLTYAPESLLTQQRQPFQVFSAFRRAWRQRWQADPRAPFARPHWVQDLPPSEQSAIDALQQYVDSQLIAYDDERNDLSRPVVSGLAPWAANGLLTTRQACAEAAAARLEADTWLSQWIWREFFYAVGFHFPDVYRHRPLQAWTDAVAWMHNDAHLQAWQDGRTGYPVVDAAMRQLRATGQMPNRARMFTAAFLAKDLRLDWRKGEAWFLDQLLDADFAVNNGNWQWGASTGVDAAPYFRIFNPQRQAERFDPDGDYIRTWVPELAHLQGKQILNPDSQARQQAGYPPPLVIHREAAERTKTAFKAAKDHASTYQVKA</sequence>
<reference evidence="10 11" key="1">
    <citation type="submission" date="2019-04" db="EMBL/GenBank/DDBJ databases">
        <title>Natronospirillum operosus gen. nov., sp. nov., a haloalkaliphilic satellite isolated from decaying biomass of laboratory culture of cyanobacterium Geitlerinema sp. and proposal of Natronospirillaceae fam. nov. and Saccharospirillaceae fam. nov.</title>
        <authorList>
            <person name="Kevbrin V."/>
            <person name="Boltyanskaya Y."/>
            <person name="Koziaeva V."/>
            <person name="Grouzdev D.S."/>
            <person name="Park M."/>
            <person name="Cho J."/>
        </authorList>
    </citation>
    <scope>NUCLEOTIDE SEQUENCE [LARGE SCALE GENOMIC DNA]</scope>
    <source>
        <strain evidence="10 11">G-116</strain>
    </source>
</reference>
<dbReference type="AlphaFoldDB" id="A0A4Z0WIR7"/>
<evidence type="ECO:0000256" key="1">
    <source>
        <dbReference type="ARBA" id="ARBA00001932"/>
    </source>
</evidence>
<comment type="similarity">
    <text evidence="8">Belongs to the DNA photolyase family.</text>
</comment>
<evidence type="ECO:0000256" key="2">
    <source>
        <dbReference type="ARBA" id="ARBA00005862"/>
    </source>
</evidence>
<dbReference type="Gene3D" id="3.40.50.620">
    <property type="entry name" value="HUPs"/>
    <property type="match status" value="1"/>
</dbReference>
<accession>A0A4Z0WIR7</accession>
<keyword evidence="3 6" id="KW-0285">Flavoprotein</keyword>
<comment type="cofactor">
    <cofactor evidence="1">
        <name>(6R)-5,10-methylene-5,6,7,8-tetrahydrofolate</name>
        <dbReference type="ChEBI" id="CHEBI:15636"/>
    </cofactor>
</comment>
<dbReference type="InterPro" id="IPR018394">
    <property type="entry name" value="DNA_photolyase_1_CS_C"/>
</dbReference>
<keyword evidence="5 8" id="KW-0157">Chromophore</keyword>
<protein>
    <submittedName>
        <fullName evidence="10">Deoxyribodipyrimidine photo-lyase</fullName>
        <ecNumber evidence="10">4.1.99.3</ecNumber>
    </submittedName>
</protein>
<feature type="domain" description="Photolyase/cryptochrome alpha/beta" evidence="9">
    <location>
        <begin position="1"/>
        <end position="136"/>
    </location>
</feature>
<evidence type="ECO:0000313" key="11">
    <source>
        <dbReference type="Proteomes" id="UP000297475"/>
    </source>
</evidence>
<feature type="site" description="Electron transfer via tryptophanyl radical" evidence="7">
    <location>
        <position position="281"/>
    </location>
</feature>
<organism evidence="10 11">
    <name type="scientific">Natronospirillum operosum</name>
    <dbReference type="NCBI Taxonomy" id="2759953"/>
    <lineage>
        <taxon>Bacteria</taxon>
        <taxon>Pseudomonadati</taxon>
        <taxon>Pseudomonadota</taxon>
        <taxon>Gammaproteobacteria</taxon>
        <taxon>Oceanospirillales</taxon>
        <taxon>Natronospirillaceae</taxon>
        <taxon>Natronospirillum</taxon>
    </lineage>
</organism>
<evidence type="ECO:0000256" key="6">
    <source>
        <dbReference type="PIRSR" id="PIRSR602081-1"/>
    </source>
</evidence>
<evidence type="ECO:0000256" key="7">
    <source>
        <dbReference type="PIRSR" id="PIRSR602081-2"/>
    </source>
</evidence>
<dbReference type="InterPro" id="IPR005101">
    <property type="entry name" value="Cryptochr/Photolyase_FAD-bd"/>
</dbReference>
<dbReference type="Pfam" id="PF00875">
    <property type="entry name" value="DNA_photolyase"/>
    <property type="match status" value="1"/>
</dbReference>
<feature type="site" description="Electron transfer via tryptophanyl radical" evidence="7">
    <location>
        <position position="334"/>
    </location>
</feature>